<keyword evidence="4 14" id="KW-0812">Transmembrane</keyword>
<evidence type="ECO:0000259" key="17">
    <source>
        <dbReference type="SMART" id="SM00382"/>
    </source>
</evidence>
<evidence type="ECO:0000256" key="14">
    <source>
        <dbReference type="HAMAP-Rule" id="MF_01458"/>
    </source>
</evidence>
<dbReference type="Proteomes" id="UP000823964">
    <property type="component" value="Unassembled WGS sequence"/>
</dbReference>
<comment type="cofactor">
    <cofactor evidence="14">
        <name>Zn(2+)</name>
        <dbReference type="ChEBI" id="CHEBI:29105"/>
    </cofactor>
    <text evidence="14">Binds 1 zinc ion per subunit.</text>
</comment>
<evidence type="ECO:0000256" key="12">
    <source>
        <dbReference type="ARBA" id="ARBA00023136"/>
    </source>
</evidence>
<keyword evidence="8 14" id="KW-0862">Zinc</keyword>
<feature type="binding site" evidence="14">
    <location>
        <begin position="122"/>
        <end position="129"/>
    </location>
    <ligand>
        <name>ATP</name>
        <dbReference type="ChEBI" id="CHEBI:30616"/>
    </ligand>
</feature>
<keyword evidence="7 14" id="KW-0378">Hydrolase</keyword>
<comment type="similarity">
    <text evidence="2 14">In the C-terminal section; belongs to the peptidase M41 family.</text>
</comment>
<dbReference type="FunFam" id="3.40.50.300:FF:000001">
    <property type="entry name" value="ATP-dependent zinc metalloprotease FtsH"/>
    <property type="match status" value="1"/>
</dbReference>
<feature type="compositionally biased region" description="Acidic residues" evidence="16">
    <location>
        <begin position="543"/>
        <end position="558"/>
    </location>
</feature>
<comment type="subcellular location">
    <subcellularLocation>
        <location evidence="14">Cell membrane</location>
        <topology evidence="14">Multi-pass membrane protein</topology>
        <orientation evidence="14">Cytoplasmic side</orientation>
    </subcellularLocation>
    <subcellularLocation>
        <location evidence="1">Membrane</location>
    </subcellularLocation>
</comment>
<evidence type="ECO:0000256" key="3">
    <source>
        <dbReference type="ARBA" id="ARBA00022670"/>
    </source>
</evidence>
<dbReference type="SMART" id="SM00382">
    <property type="entry name" value="AAA"/>
    <property type="match status" value="1"/>
</dbReference>
<evidence type="ECO:0000256" key="4">
    <source>
        <dbReference type="ARBA" id="ARBA00022692"/>
    </source>
</evidence>
<dbReference type="InterPro" id="IPR027417">
    <property type="entry name" value="P-loop_NTPase"/>
</dbReference>
<comment type="similarity">
    <text evidence="13 14">In the central section; belongs to the AAA ATPase family.</text>
</comment>
<dbReference type="GO" id="GO:0008270">
    <property type="term" value="F:zinc ion binding"/>
    <property type="evidence" value="ECO:0007669"/>
    <property type="project" value="UniProtKB-UniRule"/>
</dbReference>
<dbReference type="InterPro" id="IPR003593">
    <property type="entry name" value="AAA+_ATPase"/>
</dbReference>
<dbReference type="EC" id="3.4.24.-" evidence="14"/>
<dbReference type="InterPro" id="IPR003960">
    <property type="entry name" value="ATPase_AAA_CS"/>
</dbReference>
<keyword evidence="11 14" id="KW-0482">Metalloprotease</keyword>
<evidence type="ECO:0000313" key="18">
    <source>
        <dbReference type="EMBL" id="HIX19411.1"/>
    </source>
</evidence>
<evidence type="ECO:0000256" key="7">
    <source>
        <dbReference type="ARBA" id="ARBA00022801"/>
    </source>
</evidence>
<evidence type="ECO:0000256" key="8">
    <source>
        <dbReference type="ARBA" id="ARBA00022833"/>
    </source>
</evidence>
<evidence type="ECO:0000256" key="2">
    <source>
        <dbReference type="ARBA" id="ARBA00010044"/>
    </source>
</evidence>
<keyword evidence="14" id="KW-1003">Cell membrane</keyword>
<dbReference type="SUPFAM" id="SSF52540">
    <property type="entry name" value="P-loop containing nucleoside triphosphate hydrolases"/>
    <property type="match status" value="1"/>
</dbReference>
<sequence length="584" mass="64567">MVEFNRSFQGDQVRDMLGNQASYRVDNNTWGSILLNVFSIFIVLLLLFFLFRMQGGGPAGARKFASSRARLVDPSRNKVTFKDVAGISEAKEEVWELVEFLRNPRKFRNLGGTIPKGVLMVGPPGTGKTLLARAIAGEAGVAFYTISGSDFVEMFVGVGASRVRDMFAEAKKHAPCLIFIDEIDAVGRHRGHGVGGGHDEREQTLNALLVEMDGFSANENVIVIAATNRVDVLDPALLRPGRFDRQVTVNLPDAAGREQILRVHARKIKLDPKADLGPIARATTGFSGAELANLVNEAALIAARKNAAVVSQADLEEAREKVRWGRERRSLEISDKEKFNTAVHEAGHAICLLKTDLAKSLPLHKVTIIPRGPALGVTMMLPEEDKHSEYKNELLDYIVMAMGGRCAEEVVFGDVSGGARMDIHQATDIARKMVCVYGMSDRLGPIEYGTNHGEVFLARDLSQTTRNFSEHTAQIIDEEIQRIVKENYRRALDILTDNKERLLLIADKLIEFETLSGKQIAELLETGEMSDPPVRELPPPIPEDLDAPTDLQTPDDEPPPYRDEEKEREDESSDAARPADRDAR</sequence>
<evidence type="ECO:0000256" key="1">
    <source>
        <dbReference type="ARBA" id="ARBA00004370"/>
    </source>
</evidence>
<dbReference type="NCBIfam" id="TIGR01241">
    <property type="entry name" value="FtsH_fam"/>
    <property type="match status" value="1"/>
</dbReference>
<dbReference type="InterPro" id="IPR041569">
    <property type="entry name" value="AAA_lid_3"/>
</dbReference>
<dbReference type="GO" id="GO:0004222">
    <property type="term" value="F:metalloendopeptidase activity"/>
    <property type="evidence" value="ECO:0007669"/>
    <property type="project" value="InterPro"/>
</dbReference>
<dbReference type="Pfam" id="PF01434">
    <property type="entry name" value="Peptidase_M41"/>
    <property type="match status" value="1"/>
</dbReference>
<keyword evidence="6 14" id="KW-0547">Nucleotide-binding</keyword>
<comment type="caution">
    <text evidence="18">The sequence shown here is derived from an EMBL/GenBank/DDBJ whole genome shotgun (WGS) entry which is preliminary data.</text>
</comment>
<evidence type="ECO:0000256" key="13">
    <source>
        <dbReference type="ARBA" id="ARBA00061570"/>
    </source>
</evidence>
<dbReference type="HAMAP" id="MF_01458">
    <property type="entry name" value="FtsH"/>
    <property type="match status" value="1"/>
</dbReference>
<feature type="region of interest" description="Disordered" evidence="16">
    <location>
        <begin position="525"/>
        <end position="584"/>
    </location>
</feature>
<feature type="transmembrane region" description="Helical" evidence="14">
    <location>
        <begin position="33"/>
        <end position="53"/>
    </location>
</feature>
<dbReference type="PROSITE" id="PS00674">
    <property type="entry name" value="AAA"/>
    <property type="match status" value="1"/>
</dbReference>
<dbReference type="GO" id="GO:0005524">
    <property type="term" value="F:ATP binding"/>
    <property type="evidence" value="ECO:0007669"/>
    <property type="project" value="UniProtKB-UniRule"/>
</dbReference>
<keyword evidence="5 14" id="KW-0479">Metal-binding</keyword>
<organism evidence="18 19">
    <name type="scientific">Candidatus Akkermansia intestinigallinarum</name>
    <dbReference type="NCBI Taxonomy" id="2838431"/>
    <lineage>
        <taxon>Bacteria</taxon>
        <taxon>Pseudomonadati</taxon>
        <taxon>Verrucomicrobiota</taxon>
        <taxon>Verrucomicrobiia</taxon>
        <taxon>Verrucomicrobiales</taxon>
        <taxon>Akkermansiaceae</taxon>
        <taxon>Akkermansia</taxon>
    </lineage>
</organism>
<dbReference type="FunFam" id="1.20.58.760:FF:000001">
    <property type="entry name" value="ATP-dependent zinc metalloprotease FtsH"/>
    <property type="match status" value="1"/>
</dbReference>
<dbReference type="AlphaFoldDB" id="A0A9D1VA61"/>
<dbReference type="EMBL" id="DXFQ01000037">
    <property type="protein sequence ID" value="HIX19411.1"/>
    <property type="molecule type" value="Genomic_DNA"/>
</dbReference>
<accession>A0A9D1VA61</accession>
<dbReference type="InterPro" id="IPR037219">
    <property type="entry name" value="Peptidase_M41-like"/>
</dbReference>
<evidence type="ECO:0000256" key="10">
    <source>
        <dbReference type="ARBA" id="ARBA00022989"/>
    </source>
</evidence>
<feature type="binding site" evidence="14">
    <location>
        <position position="348"/>
    </location>
    <ligand>
        <name>Zn(2+)</name>
        <dbReference type="ChEBI" id="CHEBI:29105"/>
        <note>catalytic</note>
    </ligand>
</feature>
<dbReference type="Gene3D" id="3.40.50.300">
    <property type="entry name" value="P-loop containing nucleotide triphosphate hydrolases"/>
    <property type="match status" value="1"/>
</dbReference>
<feature type="binding site" evidence="14">
    <location>
        <position position="422"/>
    </location>
    <ligand>
        <name>Zn(2+)</name>
        <dbReference type="ChEBI" id="CHEBI:29105"/>
        <note>catalytic</note>
    </ligand>
</feature>
<keyword evidence="9 14" id="KW-0067">ATP-binding</keyword>
<dbReference type="Pfam" id="PF17862">
    <property type="entry name" value="AAA_lid_3"/>
    <property type="match status" value="1"/>
</dbReference>
<protein>
    <recommendedName>
        <fullName evidence="14">ATP-dependent zinc metalloprotease FtsH</fullName>
        <ecNumber evidence="14">3.4.24.-</ecNumber>
    </recommendedName>
</protein>
<dbReference type="Gene3D" id="1.20.58.760">
    <property type="entry name" value="Peptidase M41"/>
    <property type="match status" value="1"/>
</dbReference>
<dbReference type="Gene3D" id="1.10.8.60">
    <property type="match status" value="1"/>
</dbReference>
<evidence type="ECO:0000256" key="11">
    <source>
        <dbReference type="ARBA" id="ARBA00023049"/>
    </source>
</evidence>
<comment type="subunit">
    <text evidence="14">Homohexamer.</text>
</comment>
<keyword evidence="12 14" id="KW-0472">Membrane</keyword>
<keyword evidence="3 14" id="KW-0645">Protease</keyword>
<dbReference type="PANTHER" id="PTHR23076">
    <property type="entry name" value="METALLOPROTEASE M41 FTSH"/>
    <property type="match status" value="1"/>
</dbReference>
<feature type="active site" evidence="14">
    <location>
        <position position="345"/>
    </location>
</feature>
<dbReference type="GO" id="GO:0006508">
    <property type="term" value="P:proteolysis"/>
    <property type="evidence" value="ECO:0007669"/>
    <property type="project" value="UniProtKB-KW"/>
</dbReference>
<comment type="similarity">
    <text evidence="15">Belongs to the AAA ATPase family.</text>
</comment>
<gene>
    <name evidence="14 18" type="primary">ftsH</name>
    <name evidence="18" type="ORF">H9862_02265</name>
</gene>
<feature type="binding site" evidence="14">
    <location>
        <position position="344"/>
    </location>
    <ligand>
        <name>Zn(2+)</name>
        <dbReference type="ChEBI" id="CHEBI:29105"/>
        <note>catalytic</note>
    </ligand>
</feature>
<dbReference type="GO" id="GO:0030163">
    <property type="term" value="P:protein catabolic process"/>
    <property type="evidence" value="ECO:0007669"/>
    <property type="project" value="UniProtKB-UniRule"/>
</dbReference>
<comment type="function">
    <text evidence="14">Acts as a processive, ATP-dependent zinc metallopeptidase for both cytoplasmic and membrane proteins. Plays a role in the quality control of integral membrane proteins.</text>
</comment>
<dbReference type="GO" id="GO:0016887">
    <property type="term" value="F:ATP hydrolysis activity"/>
    <property type="evidence" value="ECO:0007669"/>
    <property type="project" value="UniProtKB-UniRule"/>
</dbReference>
<evidence type="ECO:0000256" key="6">
    <source>
        <dbReference type="ARBA" id="ARBA00022741"/>
    </source>
</evidence>
<proteinExistence type="inferred from homology"/>
<dbReference type="InterPro" id="IPR000642">
    <property type="entry name" value="Peptidase_M41"/>
</dbReference>
<dbReference type="SUPFAM" id="SSF140990">
    <property type="entry name" value="FtsH protease domain-like"/>
    <property type="match status" value="1"/>
</dbReference>
<dbReference type="Pfam" id="PF00004">
    <property type="entry name" value="AAA"/>
    <property type="match status" value="1"/>
</dbReference>
<evidence type="ECO:0000256" key="15">
    <source>
        <dbReference type="RuleBase" id="RU003651"/>
    </source>
</evidence>
<evidence type="ECO:0000256" key="16">
    <source>
        <dbReference type="SAM" id="MobiDB-lite"/>
    </source>
</evidence>
<keyword evidence="10 14" id="KW-1133">Transmembrane helix</keyword>
<dbReference type="FunFam" id="1.10.8.60:FF:000001">
    <property type="entry name" value="ATP-dependent zinc metalloprotease FtsH"/>
    <property type="match status" value="1"/>
</dbReference>
<dbReference type="GO" id="GO:0005886">
    <property type="term" value="C:plasma membrane"/>
    <property type="evidence" value="ECO:0007669"/>
    <property type="project" value="UniProtKB-SubCell"/>
</dbReference>
<dbReference type="InterPro" id="IPR003959">
    <property type="entry name" value="ATPase_AAA_core"/>
</dbReference>
<evidence type="ECO:0000256" key="5">
    <source>
        <dbReference type="ARBA" id="ARBA00022723"/>
    </source>
</evidence>
<comment type="caution">
    <text evidence="14">Lacks conserved residue(s) required for the propagation of feature annotation.</text>
</comment>
<feature type="domain" description="AAA+ ATPase" evidence="17">
    <location>
        <begin position="114"/>
        <end position="253"/>
    </location>
</feature>
<evidence type="ECO:0000256" key="9">
    <source>
        <dbReference type="ARBA" id="ARBA00022840"/>
    </source>
</evidence>
<dbReference type="PANTHER" id="PTHR23076:SF97">
    <property type="entry name" value="ATP-DEPENDENT ZINC METALLOPROTEASE YME1L1"/>
    <property type="match status" value="1"/>
</dbReference>
<reference evidence="18" key="1">
    <citation type="journal article" date="2021" name="PeerJ">
        <title>Extensive microbial diversity within the chicken gut microbiome revealed by metagenomics and culture.</title>
        <authorList>
            <person name="Gilroy R."/>
            <person name="Ravi A."/>
            <person name="Getino M."/>
            <person name="Pursley I."/>
            <person name="Horton D.L."/>
            <person name="Alikhan N.F."/>
            <person name="Baker D."/>
            <person name="Gharbi K."/>
            <person name="Hall N."/>
            <person name="Watson M."/>
            <person name="Adriaenssens E.M."/>
            <person name="Foster-Nyarko E."/>
            <person name="Jarju S."/>
            <person name="Secka A."/>
            <person name="Antonio M."/>
            <person name="Oren A."/>
            <person name="Chaudhuri R.R."/>
            <person name="La Ragione R."/>
            <person name="Hildebrand F."/>
            <person name="Pallen M.J."/>
        </authorList>
    </citation>
    <scope>NUCLEOTIDE SEQUENCE</scope>
    <source>
        <strain evidence="18">14975</strain>
    </source>
</reference>
<dbReference type="InterPro" id="IPR005936">
    <property type="entry name" value="FtsH"/>
</dbReference>
<reference evidence="18" key="2">
    <citation type="submission" date="2021-04" db="EMBL/GenBank/DDBJ databases">
        <authorList>
            <person name="Gilroy R."/>
        </authorList>
    </citation>
    <scope>NUCLEOTIDE SEQUENCE</scope>
    <source>
        <strain evidence="18">14975</strain>
    </source>
</reference>
<dbReference type="GO" id="GO:0004176">
    <property type="term" value="F:ATP-dependent peptidase activity"/>
    <property type="evidence" value="ECO:0007669"/>
    <property type="project" value="InterPro"/>
</dbReference>
<name>A0A9D1VA61_9BACT</name>
<evidence type="ECO:0000313" key="19">
    <source>
        <dbReference type="Proteomes" id="UP000823964"/>
    </source>
</evidence>
<dbReference type="CDD" id="cd19501">
    <property type="entry name" value="RecA-like_FtsH"/>
    <property type="match status" value="1"/>
</dbReference>